<accession>A0A3N4IB64</accession>
<dbReference type="AlphaFoldDB" id="A0A3N4IB64"/>
<feature type="region of interest" description="Disordered" evidence="1">
    <location>
        <begin position="162"/>
        <end position="193"/>
    </location>
</feature>
<feature type="region of interest" description="Disordered" evidence="1">
    <location>
        <begin position="1"/>
        <end position="40"/>
    </location>
</feature>
<protein>
    <submittedName>
        <fullName evidence="2">Uncharacterized protein</fullName>
    </submittedName>
</protein>
<feature type="compositionally biased region" description="Polar residues" evidence="1">
    <location>
        <begin position="112"/>
        <end position="123"/>
    </location>
</feature>
<feature type="region of interest" description="Disordered" evidence="1">
    <location>
        <begin position="112"/>
        <end position="132"/>
    </location>
</feature>
<dbReference type="Proteomes" id="UP000275078">
    <property type="component" value="Unassembled WGS sequence"/>
</dbReference>
<organism evidence="2 3">
    <name type="scientific">Ascobolus immersus RN42</name>
    <dbReference type="NCBI Taxonomy" id="1160509"/>
    <lineage>
        <taxon>Eukaryota</taxon>
        <taxon>Fungi</taxon>
        <taxon>Dikarya</taxon>
        <taxon>Ascomycota</taxon>
        <taxon>Pezizomycotina</taxon>
        <taxon>Pezizomycetes</taxon>
        <taxon>Pezizales</taxon>
        <taxon>Ascobolaceae</taxon>
        <taxon>Ascobolus</taxon>
    </lineage>
</organism>
<sequence length="340" mass="37532">MMLKSARQALHTLQSSSRPAASAALQNTRNAESNQIRSSPKVRQCGLPGGFFCLNPNVEVSSSQRPPQPTVTAVEVQASKPQPNPQPSTCFLPIFPVNAPTLQASTTSAIERRASISQKSKPTGPTPLKKEYLEAVSKDSRLARWQRVLAFVHDQRQLPTITSSTDRPVTAPSEATANIWDDEEDKRSLWSGGSAGTNGVHEYVWDEDLYEQQQPQITIVPEPKLANRPAFVPLCLTPEVSPPPPAPKPQSQPVQRMNEYKNHVPQDEGIFVLDAEEEGAKQEEVKSNPLIGGFMPLSLNPVSSFVPSRNPWDLPKEVKRRMPIGDEGWNKRWTVAEIGL</sequence>
<evidence type="ECO:0000313" key="3">
    <source>
        <dbReference type="Proteomes" id="UP000275078"/>
    </source>
</evidence>
<proteinExistence type="predicted"/>
<dbReference type="OrthoDB" id="5422587at2759"/>
<evidence type="ECO:0000313" key="2">
    <source>
        <dbReference type="EMBL" id="RPA83335.1"/>
    </source>
</evidence>
<name>A0A3N4IB64_ASCIM</name>
<dbReference type="EMBL" id="ML119665">
    <property type="protein sequence ID" value="RPA83335.1"/>
    <property type="molecule type" value="Genomic_DNA"/>
</dbReference>
<reference evidence="2 3" key="1">
    <citation type="journal article" date="2018" name="Nat. Ecol. Evol.">
        <title>Pezizomycetes genomes reveal the molecular basis of ectomycorrhizal truffle lifestyle.</title>
        <authorList>
            <person name="Murat C."/>
            <person name="Payen T."/>
            <person name="Noel B."/>
            <person name="Kuo A."/>
            <person name="Morin E."/>
            <person name="Chen J."/>
            <person name="Kohler A."/>
            <person name="Krizsan K."/>
            <person name="Balestrini R."/>
            <person name="Da Silva C."/>
            <person name="Montanini B."/>
            <person name="Hainaut M."/>
            <person name="Levati E."/>
            <person name="Barry K.W."/>
            <person name="Belfiori B."/>
            <person name="Cichocki N."/>
            <person name="Clum A."/>
            <person name="Dockter R.B."/>
            <person name="Fauchery L."/>
            <person name="Guy J."/>
            <person name="Iotti M."/>
            <person name="Le Tacon F."/>
            <person name="Lindquist E.A."/>
            <person name="Lipzen A."/>
            <person name="Malagnac F."/>
            <person name="Mello A."/>
            <person name="Molinier V."/>
            <person name="Miyauchi S."/>
            <person name="Poulain J."/>
            <person name="Riccioni C."/>
            <person name="Rubini A."/>
            <person name="Sitrit Y."/>
            <person name="Splivallo R."/>
            <person name="Traeger S."/>
            <person name="Wang M."/>
            <person name="Zifcakova L."/>
            <person name="Wipf D."/>
            <person name="Zambonelli A."/>
            <person name="Paolocci F."/>
            <person name="Nowrousian M."/>
            <person name="Ottonello S."/>
            <person name="Baldrian P."/>
            <person name="Spatafora J.W."/>
            <person name="Henrissat B."/>
            <person name="Nagy L.G."/>
            <person name="Aury J.M."/>
            <person name="Wincker P."/>
            <person name="Grigoriev I.V."/>
            <person name="Bonfante P."/>
            <person name="Martin F.M."/>
        </authorList>
    </citation>
    <scope>NUCLEOTIDE SEQUENCE [LARGE SCALE GENOMIC DNA]</scope>
    <source>
        <strain evidence="2 3">RN42</strain>
    </source>
</reference>
<feature type="compositionally biased region" description="Polar residues" evidence="1">
    <location>
        <begin position="11"/>
        <end position="38"/>
    </location>
</feature>
<evidence type="ECO:0000256" key="1">
    <source>
        <dbReference type="SAM" id="MobiDB-lite"/>
    </source>
</evidence>
<keyword evidence="3" id="KW-1185">Reference proteome</keyword>
<gene>
    <name evidence="2" type="ORF">BJ508DRAFT_413532</name>
</gene>